<evidence type="ECO:0000313" key="2">
    <source>
        <dbReference type="EMBL" id="GLS88956.1"/>
    </source>
</evidence>
<proteinExistence type="predicted"/>
<comment type="caution">
    <text evidence="2">The sequence shown here is derived from an EMBL/GenBank/DDBJ whole genome shotgun (WGS) entry which is preliminary data.</text>
</comment>
<keyword evidence="1" id="KW-0472">Membrane</keyword>
<dbReference type="EMBL" id="BSPQ01000001">
    <property type="protein sequence ID" value="GLS88956.1"/>
    <property type="molecule type" value="Genomic_DNA"/>
</dbReference>
<reference evidence="3" key="1">
    <citation type="journal article" date="2019" name="Int. J. Syst. Evol. Microbiol.">
        <title>The Global Catalogue of Microorganisms (GCM) 10K type strain sequencing project: providing services to taxonomists for standard genome sequencing and annotation.</title>
        <authorList>
            <consortium name="The Broad Institute Genomics Platform"/>
            <consortium name="The Broad Institute Genome Sequencing Center for Infectious Disease"/>
            <person name="Wu L."/>
            <person name="Ma J."/>
        </authorList>
    </citation>
    <scope>NUCLEOTIDE SEQUENCE [LARGE SCALE GENOMIC DNA]</scope>
    <source>
        <strain evidence="3">NBRC 103166</strain>
    </source>
</reference>
<keyword evidence="1" id="KW-0812">Transmembrane</keyword>
<dbReference type="Proteomes" id="UP001157353">
    <property type="component" value="Unassembled WGS sequence"/>
</dbReference>
<gene>
    <name evidence="2" type="ORF">GCM10007916_00230</name>
</gene>
<organism evidence="2 3">
    <name type="scientific">Psychromonas marina</name>
    <dbReference type="NCBI Taxonomy" id="88364"/>
    <lineage>
        <taxon>Bacteria</taxon>
        <taxon>Pseudomonadati</taxon>
        <taxon>Pseudomonadota</taxon>
        <taxon>Gammaproteobacteria</taxon>
        <taxon>Alteromonadales</taxon>
        <taxon>Psychromonadaceae</taxon>
        <taxon>Psychromonas</taxon>
    </lineage>
</organism>
<sequence>MTNLLKKENLIHVQRDIEKDLTGVKNDISWIKYGLTAIGLLLTFPALYYIFIG</sequence>
<name>A0ABQ6DV19_9GAMM</name>
<evidence type="ECO:0000313" key="3">
    <source>
        <dbReference type="Proteomes" id="UP001157353"/>
    </source>
</evidence>
<feature type="transmembrane region" description="Helical" evidence="1">
    <location>
        <begin position="30"/>
        <end position="51"/>
    </location>
</feature>
<keyword evidence="3" id="KW-1185">Reference proteome</keyword>
<evidence type="ECO:0000256" key="1">
    <source>
        <dbReference type="SAM" id="Phobius"/>
    </source>
</evidence>
<dbReference type="RefSeq" id="WP_284202084.1">
    <property type="nucleotide sequence ID" value="NZ_BSPQ01000001.1"/>
</dbReference>
<protein>
    <submittedName>
        <fullName evidence="2">Uncharacterized protein</fullName>
    </submittedName>
</protein>
<keyword evidence="1" id="KW-1133">Transmembrane helix</keyword>
<accession>A0ABQ6DV19</accession>